<dbReference type="AlphaFoldDB" id="A0A0A2G4A8"/>
<keyword evidence="1" id="KW-0812">Transmembrane</keyword>
<organism evidence="2 3">
    <name type="scientific">Porphyromonas gingivicanis</name>
    <dbReference type="NCBI Taxonomy" id="266762"/>
    <lineage>
        <taxon>Bacteria</taxon>
        <taxon>Pseudomonadati</taxon>
        <taxon>Bacteroidota</taxon>
        <taxon>Bacteroidia</taxon>
        <taxon>Bacteroidales</taxon>
        <taxon>Porphyromonadaceae</taxon>
        <taxon>Porphyromonas</taxon>
    </lineage>
</organism>
<feature type="transmembrane region" description="Helical" evidence="1">
    <location>
        <begin position="45"/>
        <end position="66"/>
    </location>
</feature>
<evidence type="ECO:0000256" key="1">
    <source>
        <dbReference type="SAM" id="Phobius"/>
    </source>
</evidence>
<protein>
    <submittedName>
        <fullName evidence="2">Uncharacterized protein</fullName>
    </submittedName>
</protein>
<comment type="caution">
    <text evidence="2">The sequence shown here is derived from an EMBL/GenBank/DDBJ whole genome shotgun (WGS) entry which is preliminary data.</text>
</comment>
<accession>A0A0A2G4A8</accession>
<gene>
    <name evidence="2" type="ORF">HQ36_08010</name>
</gene>
<reference evidence="2 3" key="1">
    <citation type="submission" date="2014-08" db="EMBL/GenBank/DDBJ databases">
        <title>Porphyromonas gingivicanis strain:COT-022_OH1391 Genome sequencing.</title>
        <authorList>
            <person name="Wallis C."/>
            <person name="Deusch O."/>
            <person name="O'Flynn C."/>
            <person name="Davis I."/>
            <person name="Jospin G."/>
            <person name="Darling A.E."/>
            <person name="Coil D.A."/>
            <person name="Alexiev A."/>
            <person name="Horsfall A."/>
            <person name="Kirkwood N."/>
            <person name="Harris S."/>
            <person name="Eisen J.A."/>
        </authorList>
    </citation>
    <scope>NUCLEOTIDE SEQUENCE [LARGE SCALE GENOMIC DNA]</scope>
    <source>
        <strain evidence="3">COT-022 OH1391</strain>
    </source>
</reference>
<dbReference type="EMBL" id="JQZW01000015">
    <property type="protein sequence ID" value="KGN97277.1"/>
    <property type="molecule type" value="Genomic_DNA"/>
</dbReference>
<keyword evidence="3" id="KW-1185">Reference proteome</keyword>
<evidence type="ECO:0000313" key="2">
    <source>
        <dbReference type="EMBL" id="KGN97277.1"/>
    </source>
</evidence>
<sequence length="76" mass="8659">MKERQISPFLRKPLFRIALLALIYALITAVVGMLIVNLLCDIKTSLVYGFILTGCLFLIAFLFLLIKSKSKRQVKE</sequence>
<dbReference type="Proteomes" id="UP000030134">
    <property type="component" value="Unassembled WGS sequence"/>
</dbReference>
<feature type="transmembrane region" description="Helical" evidence="1">
    <location>
        <begin position="14"/>
        <end position="39"/>
    </location>
</feature>
<keyword evidence="1" id="KW-1133">Transmembrane helix</keyword>
<keyword evidence="1" id="KW-0472">Membrane</keyword>
<evidence type="ECO:0000313" key="3">
    <source>
        <dbReference type="Proteomes" id="UP000030134"/>
    </source>
</evidence>
<name>A0A0A2G4A8_9PORP</name>
<proteinExistence type="predicted"/>